<dbReference type="Proteomes" id="UP000288587">
    <property type="component" value="Unassembled WGS sequence"/>
</dbReference>
<dbReference type="EMBL" id="SACM01000001">
    <property type="protein sequence ID" value="RVT88005.1"/>
    <property type="molecule type" value="Genomic_DNA"/>
</dbReference>
<evidence type="ECO:0000256" key="1">
    <source>
        <dbReference type="SAM" id="MobiDB-lite"/>
    </source>
</evidence>
<dbReference type="OrthoDB" id="5986582at2"/>
<dbReference type="RefSeq" id="WP_127680741.1">
    <property type="nucleotide sequence ID" value="NZ_SACM01000001.1"/>
</dbReference>
<name>A0A437LRJ1_9BURK</name>
<sequence length="97" mass="10494">MAVELSTALAGLAVAQERLRASANNLATASGRLMSSDPTERPPLNQGANSELQLQQQDPDLARELLAQRTAAYQFVANLRVLQTQLRLSGVMLDIYA</sequence>
<comment type="caution">
    <text evidence="2">The sequence shown here is derived from an EMBL/GenBank/DDBJ whole genome shotgun (WGS) entry which is preliminary data.</text>
</comment>
<organism evidence="2 3">
    <name type="scientific">Inhella crocodyli</name>
    <dbReference type="NCBI Taxonomy" id="2499851"/>
    <lineage>
        <taxon>Bacteria</taxon>
        <taxon>Pseudomonadati</taxon>
        <taxon>Pseudomonadota</taxon>
        <taxon>Betaproteobacteria</taxon>
        <taxon>Burkholderiales</taxon>
        <taxon>Sphaerotilaceae</taxon>
        <taxon>Inhella</taxon>
    </lineage>
</organism>
<gene>
    <name evidence="2" type="ORF">EOD73_03055</name>
</gene>
<protein>
    <recommendedName>
        <fullName evidence="4">Flagellar basal body rod protein</fullName>
    </recommendedName>
</protein>
<evidence type="ECO:0008006" key="4">
    <source>
        <dbReference type="Google" id="ProtNLM"/>
    </source>
</evidence>
<accession>A0A437LRJ1</accession>
<dbReference type="AlphaFoldDB" id="A0A437LRJ1"/>
<evidence type="ECO:0000313" key="3">
    <source>
        <dbReference type="Proteomes" id="UP000288587"/>
    </source>
</evidence>
<proteinExistence type="predicted"/>
<evidence type="ECO:0000313" key="2">
    <source>
        <dbReference type="EMBL" id="RVT88005.1"/>
    </source>
</evidence>
<keyword evidence="3" id="KW-1185">Reference proteome</keyword>
<reference evidence="2 3" key="1">
    <citation type="submission" date="2019-01" db="EMBL/GenBank/DDBJ databases">
        <authorList>
            <person name="Chen W.-M."/>
        </authorList>
    </citation>
    <scope>NUCLEOTIDE SEQUENCE [LARGE SCALE GENOMIC DNA]</scope>
    <source>
        <strain evidence="2 3">CCP-18</strain>
    </source>
</reference>
<feature type="region of interest" description="Disordered" evidence="1">
    <location>
        <begin position="29"/>
        <end position="52"/>
    </location>
</feature>